<dbReference type="GO" id="GO:0016740">
    <property type="term" value="F:transferase activity"/>
    <property type="evidence" value="ECO:0007669"/>
    <property type="project" value="UniProtKB-KW"/>
</dbReference>
<keyword evidence="4" id="KW-1185">Reference proteome</keyword>
<dbReference type="PANTHER" id="PTHR48228">
    <property type="entry name" value="SUCCINYL-COA--D-CITRAMALATE COA-TRANSFERASE"/>
    <property type="match status" value="1"/>
</dbReference>
<dbReference type="RefSeq" id="WP_145147456.1">
    <property type="nucleotide sequence ID" value="NZ_VNIM01000003.1"/>
</dbReference>
<evidence type="ECO:0000313" key="4">
    <source>
        <dbReference type="Proteomes" id="UP000318681"/>
    </source>
</evidence>
<organism evidence="3 4">
    <name type="scientific">Alterirhizorhabdus solaris</name>
    <dbReference type="NCBI Taxonomy" id="2529389"/>
    <lineage>
        <taxon>Bacteria</taxon>
        <taxon>Pseudomonadati</taxon>
        <taxon>Pseudomonadota</taxon>
        <taxon>Alphaproteobacteria</taxon>
        <taxon>Sphingomonadales</taxon>
        <taxon>Rhizorhabdaceae</taxon>
        <taxon>Alterirhizorhabdus</taxon>
    </lineage>
</organism>
<evidence type="ECO:0000256" key="1">
    <source>
        <dbReference type="ARBA" id="ARBA00022679"/>
    </source>
</evidence>
<dbReference type="Pfam" id="PF02515">
    <property type="entry name" value="CoA_transf_3"/>
    <property type="match status" value="2"/>
</dbReference>
<reference evidence="3 4" key="1">
    <citation type="submission" date="2019-07" db="EMBL/GenBank/DDBJ databases">
        <title>Sphingomonas solaris sp. nov., isolated from a solar panel from Boston, Massachusetts.</title>
        <authorList>
            <person name="Tanner K."/>
            <person name="Pascual J."/>
            <person name="Mancuso C."/>
            <person name="Pereto J."/>
            <person name="Khalil A."/>
            <person name="Vilanova C."/>
        </authorList>
    </citation>
    <scope>NUCLEOTIDE SEQUENCE [LARGE SCALE GENOMIC DNA]</scope>
    <source>
        <strain evidence="3 4">R4DWN</strain>
    </source>
</reference>
<dbReference type="Proteomes" id="UP000318681">
    <property type="component" value="Unassembled WGS sequence"/>
</dbReference>
<evidence type="ECO:0000256" key="2">
    <source>
        <dbReference type="SAM" id="MobiDB-lite"/>
    </source>
</evidence>
<dbReference type="PANTHER" id="PTHR48228:SF6">
    <property type="entry name" value="L-CARNITINE COA-TRANSFERASE"/>
    <property type="match status" value="1"/>
</dbReference>
<dbReference type="Gene3D" id="3.30.1540.10">
    <property type="entry name" value="formyl-coa transferase, domain 3"/>
    <property type="match status" value="2"/>
</dbReference>
<name>A0A558RCQ8_9SPHN</name>
<protein>
    <submittedName>
        <fullName evidence="3">CoA transferase</fullName>
    </submittedName>
</protein>
<accession>A0A558RCQ8</accession>
<proteinExistence type="predicted"/>
<comment type="caution">
    <text evidence="3">The sequence shown here is derived from an EMBL/GenBank/DDBJ whole genome shotgun (WGS) entry which is preliminary data.</text>
</comment>
<dbReference type="InterPro" id="IPR023606">
    <property type="entry name" value="CoA-Trfase_III_dom_1_sf"/>
</dbReference>
<dbReference type="InterPro" id="IPR003673">
    <property type="entry name" value="CoA-Trfase_fam_III"/>
</dbReference>
<evidence type="ECO:0000313" key="3">
    <source>
        <dbReference type="EMBL" id="TVV77265.1"/>
    </source>
</evidence>
<dbReference type="InterPro" id="IPR050509">
    <property type="entry name" value="CoA-transferase_III"/>
</dbReference>
<sequence length="793" mass="84232">MTDATASSAAIDRPLSGMVVLDLLDDGIAGVTRIYAELGAEVIRPVPPRPAGDTAVPSRADLRRRIDDLGKTLVEAGDDTGLAAFANRSDLIVTGLRSPDIATLLRPDRRDATVVMTVSMFGAGSGYTNWQATDPVLHALTGELSRSGIEGRAPLLPPGDLALQCAMAQAAYVGMAALHAAQLTGRGDRIDVSLVEAAMQALDPGYGISGSATLGRAAVHLPPGRPVKGFQYPILPCADGDVRLCLLAPRQWQTMFRWMGEPAEFADPVFNNTAVRQGSAALLAALADFLADKTREELEREGAARGVPISGLNSLAECLDAPHLVERHAIATATTTGGADFRLPDGVIEIDGVRMSALAPPTTPPSPAVEAGRRSKTPPADPRRPLAGLKVLDLGVIVVGGEQSRLLADIGADVIKVESSAFPDGTRHSYLPTGLSVSFAAGHRNKRSLGLNLRHAEGKALFRRLAAGADVILSNFKPGTMESLGLGYDEMAAINPGIVMVESSAFGSTGPWAGRMGYGPLVRAAAGLTAQWRYADDPASYSDSITIYPDHVGARYGAIAVLALLTRRLRTGRGGRAGISQLEVMLSHFATDIAAASIGLAADGPPDAPWGVFRAAGEDQWCVVTVRHDGDWASLARVLDRPDWQGADLATAAQRRARRASIERDVAAWMAGQDADTAMHALQAAGVPAARMLRIADLPDFDYYRQRRFFRVDRHPHMNEPVVAERRHAVSQLLAEPDARPAPLMGEHSREVVREWLGLGEHEIDVLIREKVLETIDPVVARMVAAGEGRGPA</sequence>
<keyword evidence="1 3" id="KW-0808">Transferase</keyword>
<dbReference type="AlphaFoldDB" id="A0A558RCQ8"/>
<dbReference type="InterPro" id="IPR044855">
    <property type="entry name" value="CoA-Trfase_III_dom3_sf"/>
</dbReference>
<dbReference type="OrthoDB" id="5720311at2"/>
<dbReference type="Gene3D" id="3.40.50.10540">
    <property type="entry name" value="Crotonobetainyl-coa:carnitine coa-transferase, domain 1"/>
    <property type="match status" value="2"/>
</dbReference>
<dbReference type="EMBL" id="VNIM01000003">
    <property type="protein sequence ID" value="TVV77265.1"/>
    <property type="molecule type" value="Genomic_DNA"/>
</dbReference>
<gene>
    <name evidence="3" type="ORF">FOY91_01650</name>
</gene>
<dbReference type="SUPFAM" id="SSF89796">
    <property type="entry name" value="CoA-transferase family III (CaiB/BaiF)"/>
    <property type="match status" value="2"/>
</dbReference>
<feature type="region of interest" description="Disordered" evidence="2">
    <location>
        <begin position="357"/>
        <end position="384"/>
    </location>
</feature>